<dbReference type="EMBL" id="UINC01003084">
    <property type="protein sequence ID" value="SVA03223.1"/>
    <property type="molecule type" value="Genomic_DNA"/>
</dbReference>
<evidence type="ECO:0000313" key="2">
    <source>
        <dbReference type="EMBL" id="SVA03223.1"/>
    </source>
</evidence>
<keyword evidence="1" id="KW-0812">Transmembrane</keyword>
<name>A0A381SPM0_9ZZZZ</name>
<feature type="transmembrane region" description="Helical" evidence="1">
    <location>
        <begin position="25"/>
        <end position="42"/>
    </location>
</feature>
<keyword evidence="1" id="KW-0472">Membrane</keyword>
<evidence type="ECO:0000256" key="1">
    <source>
        <dbReference type="SAM" id="Phobius"/>
    </source>
</evidence>
<accession>A0A381SPM0</accession>
<dbReference type="AlphaFoldDB" id="A0A381SPM0"/>
<sequence length="47" mass="5208">AEAVARTKAAAEKAAAEKTAKRTKYMIFAGATLIIFFLIYRSRRSKS</sequence>
<feature type="non-terminal residue" evidence="2">
    <location>
        <position position="1"/>
    </location>
</feature>
<gene>
    <name evidence="2" type="ORF">METZ01_LOCUS56077</name>
</gene>
<reference evidence="2" key="1">
    <citation type="submission" date="2018-05" db="EMBL/GenBank/DDBJ databases">
        <authorList>
            <person name="Lanie J.A."/>
            <person name="Ng W.-L."/>
            <person name="Kazmierczak K.M."/>
            <person name="Andrzejewski T.M."/>
            <person name="Davidsen T.M."/>
            <person name="Wayne K.J."/>
            <person name="Tettelin H."/>
            <person name="Glass J.I."/>
            <person name="Rusch D."/>
            <person name="Podicherti R."/>
            <person name="Tsui H.-C.T."/>
            <person name="Winkler M.E."/>
        </authorList>
    </citation>
    <scope>NUCLEOTIDE SEQUENCE</scope>
</reference>
<keyword evidence="1" id="KW-1133">Transmembrane helix</keyword>
<proteinExistence type="predicted"/>
<protein>
    <submittedName>
        <fullName evidence="2">Uncharacterized protein</fullName>
    </submittedName>
</protein>
<organism evidence="2">
    <name type="scientific">marine metagenome</name>
    <dbReference type="NCBI Taxonomy" id="408172"/>
    <lineage>
        <taxon>unclassified sequences</taxon>
        <taxon>metagenomes</taxon>
        <taxon>ecological metagenomes</taxon>
    </lineage>
</organism>